<proteinExistence type="predicted"/>
<name>A0A179DPM2_9SPHI</name>
<dbReference type="OrthoDB" id="9970163at2"/>
<sequence>MIDLNLIISCVFLITYVVVFLFQKSVIKGQKELNKTLTDKMLVLEKFQNIFDLDKFEKYVKVLKETHQQDLDQAFIARTSETVRAVVNKAYKDLPKELSDSYYELLKVTYITIMQYEKETQEMMLMLMPINEEMIRDLMASGRIPHKP</sequence>
<dbReference type="EMBL" id="LWHJ01000007">
    <property type="protein sequence ID" value="OAQ42818.1"/>
    <property type="molecule type" value="Genomic_DNA"/>
</dbReference>
<evidence type="ECO:0000256" key="1">
    <source>
        <dbReference type="SAM" id="Phobius"/>
    </source>
</evidence>
<keyword evidence="3" id="KW-1185">Reference proteome</keyword>
<dbReference type="STRING" id="1826909.A5893_17330"/>
<comment type="caution">
    <text evidence="2">The sequence shown here is derived from an EMBL/GenBank/DDBJ whole genome shotgun (WGS) entry which is preliminary data.</text>
</comment>
<dbReference type="Proteomes" id="UP000078459">
    <property type="component" value="Unassembled WGS sequence"/>
</dbReference>
<organism evidence="2 3">
    <name type="scientific">Pedobacter psychrophilus</name>
    <dbReference type="NCBI Taxonomy" id="1826909"/>
    <lineage>
        <taxon>Bacteria</taxon>
        <taxon>Pseudomonadati</taxon>
        <taxon>Bacteroidota</taxon>
        <taxon>Sphingobacteriia</taxon>
        <taxon>Sphingobacteriales</taxon>
        <taxon>Sphingobacteriaceae</taxon>
        <taxon>Pedobacter</taxon>
    </lineage>
</organism>
<feature type="transmembrane region" description="Helical" evidence="1">
    <location>
        <begin position="6"/>
        <end position="22"/>
    </location>
</feature>
<evidence type="ECO:0000313" key="2">
    <source>
        <dbReference type="EMBL" id="OAQ42818.1"/>
    </source>
</evidence>
<reference evidence="2 3" key="2">
    <citation type="submission" date="2016-06" db="EMBL/GenBank/DDBJ databases">
        <title>Pedobacter psychrophilus sp. nov., isolated from Antarctic fragmentary rock.</title>
        <authorList>
            <person name="Svec P."/>
        </authorList>
    </citation>
    <scope>NUCLEOTIDE SEQUENCE [LARGE SCALE GENOMIC DNA]</scope>
    <source>
        <strain evidence="2 3">CCM 8644</strain>
    </source>
</reference>
<protein>
    <submittedName>
        <fullName evidence="2">Uncharacterized protein</fullName>
    </submittedName>
</protein>
<reference evidence="2 3" key="1">
    <citation type="submission" date="2016-04" db="EMBL/GenBank/DDBJ databases">
        <authorList>
            <person name="Evans L.H."/>
            <person name="Alamgir A."/>
            <person name="Owens N."/>
            <person name="Weber N.D."/>
            <person name="Virtaneva K."/>
            <person name="Barbian K."/>
            <person name="Babar A."/>
            <person name="Rosenke K."/>
        </authorList>
    </citation>
    <scope>NUCLEOTIDE SEQUENCE [LARGE SCALE GENOMIC DNA]</scope>
    <source>
        <strain evidence="2 3">CCM 8644</strain>
    </source>
</reference>
<dbReference type="RefSeq" id="WP_068820562.1">
    <property type="nucleotide sequence ID" value="NZ_LWHJ01000007.1"/>
</dbReference>
<evidence type="ECO:0000313" key="3">
    <source>
        <dbReference type="Proteomes" id="UP000078459"/>
    </source>
</evidence>
<keyword evidence="1" id="KW-0472">Membrane</keyword>
<gene>
    <name evidence="2" type="ORF">A5893_17330</name>
</gene>
<keyword evidence="1" id="KW-0812">Transmembrane</keyword>
<accession>A0A179DPM2</accession>
<keyword evidence="1" id="KW-1133">Transmembrane helix</keyword>
<dbReference type="AlphaFoldDB" id="A0A179DPM2"/>